<name>A0A0B0EJM1_9BACT</name>
<reference evidence="1 2" key="1">
    <citation type="submission" date="2014-10" db="EMBL/GenBank/DDBJ databases">
        <title>Draft genome of anammox bacterium scalindua brodae, obtained using differential coverage binning of sequence data from two enrichment reactors.</title>
        <authorList>
            <person name="Speth D.R."/>
            <person name="Russ L."/>
            <person name="Kartal B."/>
            <person name="Op den Camp H.J."/>
            <person name="Dutilh B.E."/>
            <person name="Jetten M.S."/>
        </authorList>
    </citation>
    <scope>NUCLEOTIDE SEQUENCE [LARGE SCALE GENOMIC DNA]</scope>
    <source>
        <strain evidence="1">RU1</strain>
    </source>
</reference>
<organism evidence="1 2">
    <name type="scientific">Candidatus Scalindua brodae</name>
    <dbReference type="NCBI Taxonomy" id="237368"/>
    <lineage>
        <taxon>Bacteria</taxon>
        <taxon>Pseudomonadati</taxon>
        <taxon>Planctomycetota</taxon>
        <taxon>Candidatus Brocadiia</taxon>
        <taxon>Candidatus Brocadiales</taxon>
        <taxon>Candidatus Scalinduaceae</taxon>
        <taxon>Candidatus Scalindua</taxon>
    </lineage>
</organism>
<dbReference type="EMBL" id="JRYO01000230">
    <property type="protein sequence ID" value="KHE90860.1"/>
    <property type="molecule type" value="Genomic_DNA"/>
</dbReference>
<accession>A0A0B0EJM1</accession>
<sequence length="124" mass="14722">MYIERLKNCAMLTKFKYFASKSKIVIIVYSIYDNWRNKRRFKAGQTVTSSGSTHEKMSLTEIINYVNQVFGDYLTYSNITTSMLRNKRILGLLLQRLVFFSEIYIDVKSIHVNKRWKRGSKFID</sequence>
<dbReference type="Proteomes" id="UP000030652">
    <property type="component" value="Unassembled WGS sequence"/>
</dbReference>
<dbReference type="AlphaFoldDB" id="A0A0B0EJM1"/>
<comment type="caution">
    <text evidence="1">The sequence shown here is derived from an EMBL/GenBank/DDBJ whole genome shotgun (WGS) entry which is preliminary data.</text>
</comment>
<evidence type="ECO:0000313" key="2">
    <source>
        <dbReference type="Proteomes" id="UP000030652"/>
    </source>
</evidence>
<proteinExistence type="predicted"/>
<protein>
    <submittedName>
        <fullName evidence="1">Uncharacterized protein</fullName>
    </submittedName>
</protein>
<gene>
    <name evidence="1" type="ORF">SCABRO_03389</name>
</gene>
<evidence type="ECO:0000313" key="1">
    <source>
        <dbReference type="EMBL" id="KHE90860.1"/>
    </source>
</evidence>